<dbReference type="GO" id="GO:0034498">
    <property type="term" value="P:early endosome to Golgi transport"/>
    <property type="evidence" value="ECO:0007669"/>
    <property type="project" value="TreeGrafter"/>
</dbReference>
<feature type="compositionally biased region" description="Polar residues" evidence="4">
    <location>
        <begin position="504"/>
        <end position="513"/>
    </location>
</feature>
<feature type="region of interest" description="Disordered" evidence="4">
    <location>
        <begin position="457"/>
        <end position="525"/>
    </location>
</feature>
<dbReference type="Pfam" id="PF12584">
    <property type="entry name" value="TRAPPC10"/>
    <property type="match status" value="1"/>
</dbReference>
<reference evidence="9" key="1">
    <citation type="journal article" date="2020" name="Stud. Mycol.">
        <title>101 Dothideomycetes genomes: a test case for predicting lifestyles and emergence of pathogens.</title>
        <authorList>
            <person name="Haridas S."/>
            <person name="Albert R."/>
            <person name="Binder M."/>
            <person name="Bloem J."/>
            <person name="Labutti K."/>
            <person name="Salamov A."/>
            <person name="Andreopoulos B."/>
            <person name="Baker S."/>
            <person name="Barry K."/>
            <person name="Bills G."/>
            <person name="Bluhm B."/>
            <person name="Cannon C."/>
            <person name="Castanera R."/>
            <person name="Culley D."/>
            <person name="Daum C."/>
            <person name="Ezra D."/>
            <person name="Gonzalez J."/>
            <person name="Henrissat B."/>
            <person name="Kuo A."/>
            <person name="Liang C."/>
            <person name="Lipzen A."/>
            <person name="Lutzoni F."/>
            <person name="Magnuson J."/>
            <person name="Mondo S."/>
            <person name="Nolan M."/>
            <person name="Ohm R."/>
            <person name="Pangilinan J."/>
            <person name="Park H.-J."/>
            <person name="Ramirez L."/>
            <person name="Alfaro M."/>
            <person name="Sun H."/>
            <person name="Tritt A."/>
            <person name="Yoshinaga Y."/>
            <person name="Zwiers L.-H."/>
            <person name="Turgeon B."/>
            <person name="Goodwin S."/>
            <person name="Spatafora J."/>
            <person name="Crous P."/>
            <person name="Grigoriev I."/>
        </authorList>
    </citation>
    <scope>NUCLEOTIDE SEQUENCE</scope>
    <source>
        <strain evidence="9">CBS 480.64</strain>
    </source>
</reference>
<evidence type="ECO:0000259" key="7">
    <source>
        <dbReference type="Pfam" id="PF23274"/>
    </source>
</evidence>
<keyword evidence="10" id="KW-1185">Reference proteome</keyword>
<feature type="domain" description="TRAPPC10/Trs130 C-terminal" evidence="5">
    <location>
        <begin position="1194"/>
        <end position="1301"/>
    </location>
</feature>
<evidence type="ECO:0000259" key="8">
    <source>
        <dbReference type="Pfam" id="PF24967"/>
    </source>
</evidence>
<proteinExistence type="predicted"/>
<evidence type="ECO:0000259" key="6">
    <source>
        <dbReference type="Pfam" id="PF23036"/>
    </source>
</evidence>
<dbReference type="Pfam" id="PF23036">
    <property type="entry name" value="TRAPPC10_1st"/>
    <property type="match status" value="1"/>
</dbReference>
<dbReference type="GO" id="GO:1990071">
    <property type="term" value="C:TRAPPII protein complex"/>
    <property type="evidence" value="ECO:0007669"/>
    <property type="project" value="InterPro"/>
</dbReference>
<dbReference type="InterPro" id="IPR022233">
    <property type="entry name" value="TRAPPC10/Trs130_C"/>
</dbReference>
<keyword evidence="3" id="KW-0333">Golgi apparatus</keyword>
<dbReference type="Proteomes" id="UP000799421">
    <property type="component" value="Unassembled WGS sequence"/>
</dbReference>
<feature type="region of interest" description="Disordered" evidence="4">
    <location>
        <begin position="143"/>
        <end position="166"/>
    </location>
</feature>
<sequence length="1320" mass="148294">MEASSRLTAKIVEYHDPSRVFQLVSKDIASRLPLRNLNWQTPSRPLRQIRQLHVEFVSDSESFPAARDPRAGTRERRHQIPGLKTSPYLKIYVLRCDDKEQYKEDERARIRKWVKTQTRVENHDACQWLVLHVVIPNTVAASEPRWRESQSEPDTLKERQKTVKLPGKSSRTVFDRLRADFNEGGKGGIDRVAQIRVLKEDMPPELLPTPPAASPLKESQQERDIAWKDLMDKIKSLILSSFDTRVRQYEADITVQQSRRSLPGWNFCTFFVHKEGLGKALESVGLVEDALVIYDELSLGLEMVLRDIASGKADGTATTFADYTEDIEQRILDGNAGALSATNYRERIVRSSISIFDFFGYLFLRQKSIILRLANAQRLRGEREDGGEDLVLTSEVCWRGSSFIHNGARMLRQDLARSPAKRSKADIDALVSSWIYSITEQVLMETAAPILETIQDGDDETRTNGTLTPKGDTFTFGMGANPYPQRSSSLFTSKPELQKPPSVDLTSPPSTAGSKDAKRGEIFTTPKGAGFPGLPELATYRAEVVMMQRRAIETVAAQQGWYAGWAAFHHLRNLRLGKKNVEADMSEHISPELLSLLESESSFQDTYMDLCDQAMRYYALATQSKYVEPILRDLAMLRLQQGDAAAAEEYLQHLLPSNNTGAWSAVHTELLSIYGACLKRLDRIEDYIKSSLDLLAEVCGKLMARESTKGDVDVTGLLDEVISLSEDLPQDLMRPAEQFFTSICLGIECHHCEEDGFTLNLRFRHVLVDEVEMTIKALLVSVDDSSQTIDLCSAPTIIRKGLNQVQLRARTVALGAFDIGPITLIAKKLRFLHESQRREPVLKVNDIDVPDSPSEFFVGHEQPRVLVYPPETAFDANLSLPRDLQVGRVRKMHLTLSSGRNDVHGIVVNLRPTSAGLRLHLADIELVGIERANGKTLGFALAGMEAGHKAAVIMPYTVEQNVHKISIRVQISYETSKGSFRFLSSPTLRHGLPLDVDVNDIFHMDRLFSNFTIRSTDKQPLTILKTSLSSSPAYTVRAPPPAEDMMTIEHLPAKLMYQITRVPESSVRRQDAALILSIHYLSAQELLVEEMRQLFSKRLEDSRYKGLSRLLVPFVIERSKTVIQVDMETVMFRHEMAFPNFAEFGWGDVINALPTDVRLGLQDWLENWHTDHENLPVDLHSATAKHSARLLRIPVDVPTVDAVFHAALEIDKGHVLKLGEPVEAKLKITHTNDWSSRSVFGEGSGNTREYIVDIGAEADTWLIGGRTRVHIQGSTTLPLMLVPLKGGGLHLPRVHIRAEQDKGTTCETYYESGRLKAKVI</sequence>
<feature type="compositionally biased region" description="Basic and acidic residues" evidence="4">
    <location>
        <begin position="144"/>
        <end position="161"/>
    </location>
</feature>
<protein>
    <recommendedName>
        <fullName evidence="11">TMEM1 family protein-like protein</fullName>
    </recommendedName>
</protein>
<dbReference type="InterPro" id="IPR055505">
    <property type="entry name" value="DUF7077"/>
</dbReference>
<evidence type="ECO:0000313" key="10">
    <source>
        <dbReference type="Proteomes" id="UP000799421"/>
    </source>
</evidence>
<organism evidence="9 10">
    <name type="scientific">Piedraia hortae CBS 480.64</name>
    <dbReference type="NCBI Taxonomy" id="1314780"/>
    <lineage>
        <taxon>Eukaryota</taxon>
        <taxon>Fungi</taxon>
        <taxon>Dikarya</taxon>
        <taxon>Ascomycota</taxon>
        <taxon>Pezizomycotina</taxon>
        <taxon>Dothideomycetes</taxon>
        <taxon>Dothideomycetidae</taxon>
        <taxon>Capnodiales</taxon>
        <taxon>Piedraiaceae</taxon>
        <taxon>Piedraia</taxon>
    </lineage>
</organism>
<evidence type="ECO:0000256" key="2">
    <source>
        <dbReference type="ARBA" id="ARBA00022448"/>
    </source>
</evidence>
<dbReference type="Pfam" id="PF24967">
    <property type="entry name" value="NTS_TR130"/>
    <property type="match status" value="1"/>
</dbReference>
<evidence type="ECO:0000259" key="5">
    <source>
        <dbReference type="Pfam" id="PF12584"/>
    </source>
</evidence>
<comment type="subcellular location">
    <subcellularLocation>
        <location evidence="1">Golgi apparatus</location>
    </subcellularLocation>
</comment>
<dbReference type="EMBL" id="MU006043">
    <property type="protein sequence ID" value="KAF2857438.1"/>
    <property type="molecule type" value="Genomic_DNA"/>
</dbReference>
<dbReference type="GO" id="GO:0005829">
    <property type="term" value="C:cytosol"/>
    <property type="evidence" value="ECO:0007669"/>
    <property type="project" value="GOC"/>
</dbReference>
<evidence type="ECO:0000256" key="1">
    <source>
        <dbReference type="ARBA" id="ARBA00004555"/>
    </source>
</evidence>
<evidence type="ECO:0000256" key="3">
    <source>
        <dbReference type="ARBA" id="ARBA00023034"/>
    </source>
</evidence>
<evidence type="ECO:0008006" key="11">
    <source>
        <dbReference type="Google" id="ProtNLM"/>
    </source>
</evidence>
<dbReference type="PANTHER" id="PTHR13251:SF3">
    <property type="entry name" value="TRAFFICKING PROTEIN PARTICLE COMPLEX SUBUNIT 10"/>
    <property type="match status" value="1"/>
</dbReference>
<dbReference type="Pfam" id="PF24965">
    <property type="entry name" value="TRS130_4HB"/>
    <property type="match status" value="1"/>
</dbReference>
<gene>
    <name evidence="9" type="ORF">K470DRAFT_283809</name>
</gene>
<dbReference type="OrthoDB" id="10256906at2759"/>
<feature type="domain" description="DUF7077" evidence="7">
    <location>
        <begin position="872"/>
        <end position="988"/>
    </location>
</feature>
<feature type="domain" description="Trs130 NTS" evidence="8">
    <location>
        <begin position="541"/>
        <end position="685"/>
    </location>
</feature>
<name>A0A6A7BSF1_9PEZI</name>
<dbReference type="InterPro" id="IPR056913">
    <property type="entry name" value="TRAPPC10/Trs130_N"/>
</dbReference>
<dbReference type="InterPro" id="IPR045126">
    <property type="entry name" value="TRAPPC10/Trs130"/>
</dbReference>
<dbReference type="PANTHER" id="PTHR13251">
    <property type="entry name" value="EPILEPSY HOLOPROSENCEPHALY CANDIDATE 1/TMEM1"/>
    <property type="match status" value="1"/>
</dbReference>
<evidence type="ECO:0000313" key="9">
    <source>
        <dbReference type="EMBL" id="KAF2857438.1"/>
    </source>
</evidence>
<dbReference type="Pfam" id="PF23274">
    <property type="entry name" value="DUF7077"/>
    <property type="match status" value="1"/>
</dbReference>
<keyword evidence="2" id="KW-0813">Transport</keyword>
<accession>A0A6A7BSF1</accession>
<dbReference type="InterPro" id="IPR056916">
    <property type="entry name" value="NTS_TR130"/>
</dbReference>
<evidence type="ECO:0000256" key="4">
    <source>
        <dbReference type="SAM" id="MobiDB-lite"/>
    </source>
</evidence>
<feature type="domain" description="TRAPPC10/Trs130 N-terminal" evidence="6">
    <location>
        <begin position="10"/>
        <end position="376"/>
    </location>
</feature>
<dbReference type="GO" id="GO:0006891">
    <property type="term" value="P:intra-Golgi vesicle-mediated transport"/>
    <property type="evidence" value="ECO:0007669"/>
    <property type="project" value="TreeGrafter"/>
</dbReference>